<dbReference type="eggNOG" id="ENOG5033A2M">
    <property type="taxonomic scope" value="Bacteria"/>
</dbReference>
<evidence type="ECO:0000313" key="1">
    <source>
        <dbReference type="EMBL" id="KDR94944.1"/>
    </source>
</evidence>
<dbReference type="AlphaFoldDB" id="A0A069RCZ7"/>
<evidence type="ECO:0000313" key="2">
    <source>
        <dbReference type="Proteomes" id="UP000027946"/>
    </source>
</evidence>
<organism evidence="1 2">
    <name type="scientific">Peptoclostridium litorale DSM 5388</name>
    <dbReference type="NCBI Taxonomy" id="1121324"/>
    <lineage>
        <taxon>Bacteria</taxon>
        <taxon>Bacillati</taxon>
        <taxon>Bacillota</taxon>
        <taxon>Clostridia</taxon>
        <taxon>Peptostreptococcales</taxon>
        <taxon>Peptoclostridiaceae</taxon>
        <taxon>Peptoclostridium</taxon>
    </lineage>
</organism>
<dbReference type="STRING" id="1121324.CLIT_12c00120"/>
<name>A0A069RCZ7_PEPLI</name>
<protein>
    <recommendedName>
        <fullName evidence="3">DUF2922 domain-containing protein</fullName>
    </recommendedName>
</protein>
<dbReference type="InterPro" id="IPR021321">
    <property type="entry name" value="DUF2922"/>
</dbReference>
<keyword evidence="2" id="KW-1185">Reference proteome</keyword>
<dbReference type="Proteomes" id="UP000027946">
    <property type="component" value="Unassembled WGS sequence"/>
</dbReference>
<dbReference type="OrthoDB" id="9795264at2"/>
<evidence type="ECO:0008006" key="3">
    <source>
        <dbReference type="Google" id="ProtNLM"/>
    </source>
</evidence>
<reference evidence="1 2" key="1">
    <citation type="submission" date="2014-03" db="EMBL/GenBank/DDBJ databases">
        <title>Genome sequence of Clostridium litorale W6, DSM 5388.</title>
        <authorList>
            <person name="Poehlein A."/>
            <person name="Jagirdar A."/>
            <person name="Khonsari B."/>
            <person name="Chibani C.M."/>
            <person name="Gutierrez Gutierrez D.A."/>
            <person name="Davydova E."/>
            <person name="Alghaithi H.S."/>
            <person name="Nair K.P."/>
            <person name="Dhamotharan K."/>
            <person name="Chandran L."/>
            <person name="G W."/>
            <person name="Daniel R."/>
        </authorList>
    </citation>
    <scope>NUCLEOTIDE SEQUENCE [LARGE SCALE GENOMIC DNA]</scope>
    <source>
        <strain evidence="1 2">W6</strain>
    </source>
</reference>
<dbReference type="EMBL" id="JJMM01000012">
    <property type="protein sequence ID" value="KDR94944.1"/>
    <property type="molecule type" value="Genomic_DNA"/>
</dbReference>
<dbReference type="Pfam" id="PF11148">
    <property type="entry name" value="DUF2922"/>
    <property type="match status" value="1"/>
</dbReference>
<accession>A0A069RCZ7</accession>
<gene>
    <name evidence="1" type="ORF">CLIT_12c00120</name>
</gene>
<sequence length="72" mass="8028">MDRIVEMSFVKSDGKKFTLRLDNAKENLAEAEVNGLMDLIVQKDVYSFDGATIAEKEGANLVTVQQTPFEMS</sequence>
<comment type="caution">
    <text evidence="1">The sequence shown here is derived from an EMBL/GenBank/DDBJ whole genome shotgun (WGS) entry which is preliminary data.</text>
</comment>
<proteinExistence type="predicted"/>
<dbReference type="RefSeq" id="WP_038265623.1">
    <property type="nucleotide sequence ID" value="NZ_FSRH01000018.1"/>
</dbReference>